<dbReference type="EC" id="3.1.1.17" evidence="7"/>
<keyword evidence="15" id="KW-0862">Zinc</keyword>
<dbReference type="InterPro" id="IPR008367">
    <property type="entry name" value="Regucalcin"/>
</dbReference>
<evidence type="ECO:0000256" key="15">
    <source>
        <dbReference type="PIRSR" id="PIRSR605511-2"/>
    </source>
</evidence>
<keyword evidence="11" id="KW-0378">Hydrolase</keyword>
<comment type="cofactor">
    <cofactor evidence="4">
        <name>Mg(2+)</name>
        <dbReference type="ChEBI" id="CHEBI:18420"/>
    </cofactor>
</comment>
<feature type="signal peptide" evidence="16">
    <location>
        <begin position="1"/>
        <end position="33"/>
    </location>
</feature>
<feature type="binding site" evidence="15">
    <location>
        <position position="259"/>
    </location>
    <ligand>
        <name>a divalent metal cation</name>
        <dbReference type="ChEBI" id="CHEBI:60240"/>
    </ligand>
</feature>
<dbReference type="FunFam" id="2.120.10.30:FF:000027">
    <property type="entry name" value="Regucalcin homologue"/>
    <property type="match status" value="1"/>
</dbReference>
<evidence type="ECO:0000259" key="17">
    <source>
        <dbReference type="Pfam" id="PF08450"/>
    </source>
</evidence>
<evidence type="ECO:0000256" key="13">
    <source>
        <dbReference type="ARBA" id="ARBA00032464"/>
    </source>
</evidence>
<dbReference type="InterPro" id="IPR013658">
    <property type="entry name" value="SGL"/>
</dbReference>
<keyword evidence="12" id="KW-0106">Calcium</keyword>
<feature type="binding site" evidence="15">
    <location>
        <position position="207"/>
    </location>
    <ligand>
        <name>a divalent metal cation</name>
        <dbReference type="ChEBI" id="CHEBI:60240"/>
    </ligand>
</feature>
<feature type="active site" description="Proton donor/acceptor" evidence="14">
    <location>
        <position position="259"/>
    </location>
</feature>
<dbReference type="AlphaFoldDB" id="A0A8D8LY32"/>
<dbReference type="GO" id="GO:0005737">
    <property type="term" value="C:cytoplasm"/>
    <property type="evidence" value="ECO:0007669"/>
    <property type="project" value="UniProtKB-SubCell"/>
</dbReference>
<keyword evidence="16" id="KW-0732">Signal</keyword>
<evidence type="ECO:0000256" key="14">
    <source>
        <dbReference type="PIRSR" id="PIRSR605511-1"/>
    </source>
</evidence>
<comment type="subcellular location">
    <subcellularLocation>
        <location evidence="5">Cytoplasm</location>
    </subcellularLocation>
</comment>
<dbReference type="GO" id="GO:0030234">
    <property type="term" value="F:enzyme regulator activity"/>
    <property type="evidence" value="ECO:0007669"/>
    <property type="project" value="InterPro"/>
</dbReference>
<evidence type="ECO:0000256" key="8">
    <source>
        <dbReference type="ARBA" id="ARBA00016808"/>
    </source>
</evidence>
<dbReference type="Pfam" id="PF08450">
    <property type="entry name" value="SGL"/>
    <property type="match status" value="1"/>
</dbReference>
<protein>
    <recommendedName>
        <fullName evidence="8">Regucalcin</fullName>
        <ecNumber evidence="7">3.1.1.17</ecNumber>
    </recommendedName>
    <alternativeName>
        <fullName evidence="13">Gluconolactonase</fullName>
    </alternativeName>
</protein>
<dbReference type="GO" id="GO:0004341">
    <property type="term" value="F:gluconolactonase activity"/>
    <property type="evidence" value="ECO:0007669"/>
    <property type="project" value="UniProtKB-EC"/>
</dbReference>
<feature type="binding site" evidence="15">
    <location>
        <position position="150"/>
    </location>
    <ligand>
        <name>substrate</name>
    </ligand>
</feature>
<dbReference type="Gene3D" id="2.120.10.30">
    <property type="entry name" value="TolB, C-terminal domain"/>
    <property type="match status" value="1"/>
</dbReference>
<evidence type="ECO:0000256" key="4">
    <source>
        <dbReference type="ARBA" id="ARBA00001946"/>
    </source>
</evidence>
<evidence type="ECO:0000256" key="3">
    <source>
        <dbReference type="ARBA" id="ARBA00001936"/>
    </source>
</evidence>
<evidence type="ECO:0000256" key="7">
    <source>
        <dbReference type="ARBA" id="ARBA00013227"/>
    </source>
</evidence>
<keyword evidence="10 15" id="KW-0479">Metal-binding</keyword>
<evidence type="ECO:0000256" key="1">
    <source>
        <dbReference type="ARBA" id="ARBA00001589"/>
    </source>
</evidence>
<comment type="cofactor">
    <cofactor evidence="15">
        <name>Zn(2+)</name>
        <dbReference type="ChEBI" id="CHEBI:29105"/>
    </cofactor>
    <text evidence="15">Binds 1 divalent metal cation per subunit.</text>
</comment>
<sequence length="361" mass="39826">MAKGSFLPLALTHPIVLLLYPACIVHWNSSAECNPVPTLPGGPYLQQVTKPIDHGEGPFWDSEKQALYFVDIAGFTVHRYHPHTRSHTTAYIGKDVGFIFPIKGTKEEFLIGRGTDLVHLTWDGTNSTLTPEMKVLATVDQDKEPGNRFNDAKVDASGRLWAGTMGFEDPTTGVKPNQGTLYRMVQDPHLPGPCKLDPVVSPVSISNGIIWNAQNNLMYYIDTPTRKIDVFDYDIRTGSIANRRTVFDFASAFVPGSPDGMTIDSDGKLWVASWGGSRILKIDPLTSSLLASILLPVERPTSVAFGGMNYDTLYVTTMRKGLSYEQLLSQPNAGALFKITNLPNRGVYTPPVNYNCDTWVM</sequence>
<comment type="similarity">
    <text evidence="6">Belongs to the SMP-30/CGR1 family.</text>
</comment>
<evidence type="ECO:0000256" key="16">
    <source>
        <dbReference type="SAM" id="SignalP"/>
    </source>
</evidence>
<dbReference type="EMBL" id="HBUF01037953">
    <property type="protein sequence ID" value="CAG6617141.1"/>
    <property type="molecule type" value="Transcribed_RNA"/>
</dbReference>
<dbReference type="SUPFAM" id="SSF63829">
    <property type="entry name" value="Calcium-dependent phosphotriesterase"/>
    <property type="match status" value="1"/>
</dbReference>
<evidence type="ECO:0000256" key="12">
    <source>
        <dbReference type="ARBA" id="ARBA00022837"/>
    </source>
</evidence>
<comment type="cofactor">
    <cofactor evidence="2">
        <name>Ca(2+)</name>
        <dbReference type="ChEBI" id="CHEBI:29108"/>
    </cofactor>
</comment>
<dbReference type="GO" id="GO:0005509">
    <property type="term" value="F:calcium ion binding"/>
    <property type="evidence" value="ECO:0007669"/>
    <property type="project" value="InterPro"/>
</dbReference>
<feature type="chain" id="PRO_5034201596" description="Regucalcin" evidence="16">
    <location>
        <begin position="34"/>
        <end position="361"/>
    </location>
</feature>
<dbReference type="InterPro" id="IPR005511">
    <property type="entry name" value="SMP-30"/>
</dbReference>
<accession>A0A8D8LY32</accession>
<dbReference type="GO" id="GO:0019853">
    <property type="term" value="P:L-ascorbic acid biosynthetic process"/>
    <property type="evidence" value="ECO:0007669"/>
    <property type="project" value="TreeGrafter"/>
</dbReference>
<evidence type="ECO:0000256" key="2">
    <source>
        <dbReference type="ARBA" id="ARBA00001913"/>
    </source>
</evidence>
<dbReference type="PRINTS" id="PR01791">
    <property type="entry name" value="REGUCALCIN"/>
</dbReference>
<dbReference type="PANTHER" id="PTHR10907">
    <property type="entry name" value="REGUCALCIN"/>
    <property type="match status" value="1"/>
</dbReference>
<dbReference type="InterPro" id="IPR011042">
    <property type="entry name" value="6-blade_b-propeller_TolB-like"/>
</dbReference>
<proteinExistence type="inferred from homology"/>
<feature type="binding site" evidence="15">
    <location>
        <position position="56"/>
    </location>
    <ligand>
        <name>a divalent metal cation</name>
        <dbReference type="ChEBI" id="CHEBI:60240"/>
    </ligand>
</feature>
<feature type="binding site" evidence="15">
    <location>
        <position position="168"/>
    </location>
    <ligand>
        <name>substrate</name>
    </ligand>
</feature>
<dbReference type="PANTHER" id="PTHR10907:SF66">
    <property type="entry name" value="MIP34848P1-RELATED"/>
    <property type="match status" value="1"/>
</dbReference>
<comment type="catalytic activity">
    <reaction evidence="1">
        <text>D-glucono-1,5-lactone + H2O = D-gluconate + H(+)</text>
        <dbReference type="Rhea" id="RHEA:10440"/>
        <dbReference type="ChEBI" id="CHEBI:15377"/>
        <dbReference type="ChEBI" id="CHEBI:15378"/>
        <dbReference type="ChEBI" id="CHEBI:16217"/>
        <dbReference type="ChEBI" id="CHEBI:18391"/>
        <dbReference type="EC" id="3.1.1.17"/>
    </reaction>
</comment>
<evidence type="ECO:0000256" key="5">
    <source>
        <dbReference type="ARBA" id="ARBA00004496"/>
    </source>
</evidence>
<evidence type="ECO:0000256" key="6">
    <source>
        <dbReference type="ARBA" id="ARBA00008853"/>
    </source>
</evidence>
<evidence type="ECO:0000256" key="9">
    <source>
        <dbReference type="ARBA" id="ARBA00022490"/>
    </source>
</evidence>
<name>A0A8D8LY32_9HEMI</name>
<evidence type="ECO:0000256" key="11">
    <source>
        <dbReference type="ARBA" id="ARBA00022801"/>
    </source>
</evidence>
<keyword evidence="9" id="KW-0963">Cytoplasm</keyword>
<dbReference type="PRINTS" id="PR01790">
    <property type="entry name" value="SMP30FAMILY"/>
</dbReference>
<feature type="domain" description="SMP-30/Gluconolactonase/LRE-like region" evidence="17">
    <location>
        <begin position="55"/>
        <end position="318"/>
    </location>
</feature>
<evidence type="ECO:0000256" key="10">
    <source>
        <dbReference type="ARBA" id="ARBA00022723"/>
    </source>
</evidence>
<organism evidence="18">
    <name type="scientific">Cacopsylla melanoneura</name>
    <dbReference type="NCBI Taxonomy" id="428564"/>
    <lineage>
        <taxon>Eukaryota</taxon>
        <taxon>Metazoa</taxon>
        <taxon>Ecdysozoa</taxon>
        <taxon>Arthropoda</taxon>
        <taxon>Hexapoda</taxon>
        <taxon>Insecta</taxon>
        <taxon>Pterygota</taxon>
        <taxon>Neoptera</taxon>
        <taxon>Paraneoptera</taxon>
        <taxon>Hemiptera</taxon>
        <taxon>Sternorrhyncha</taxon>
        <taxon>Psylloidea</taxon>
        <taxon>Psyllidae</taxon>
        <taxon>Psyllinae</taxon>
        <taxon>Cacopsylla</taxon>
    </lineage>
</organism>
<evidence type="ECO:0000313" key="18">
    <source>
        <dbReference type="EMBL" id="CAG6617141.1"/>
    </source>
</evidence>
<feature type="binding site" evidence="15">
    <location>
        <position position="148"/>
    </location>
    <ligand>
        <name>substrate</name>
    </ligand>
</feature>
<comment type="cofactor">
    <cofactor evidence="3">
        <name>Mn(2+)</name>
        <dbReference type="ChEBI" id="CHEBI:29035"/>
    </cofactor>
</comment>
<reference evidence="18" key="1">
    <citation type="submission" date="2021-05" db="EMBL/GenBank/DDBJ databases">
        <authorList>
            <person name="Alioto T."/>
            <person name="Alioto T."/>
            <person name="Gomez Garrido J."/>
        </authorList>
    </citation>
    <scope>NUCLEOTIDE SEQUENCE</scope>
</reference>